<dbReference type="Proteomes" id="UP001057279">
    <property type="component" value="Linkage Group LG26"/>
</dbReference>
<organism evidence="1 2">
    <name type="scientific">Ovis ammon polii x Ovis aries</name>
    <dbReference type="NCBI Taxonomy" id="2918886"/>
    <lineage>
        <taxon>Eukaryota</taxon>
        <taxon>Metazoa</taxon>
        <taxon>Chordata</taxon>
        <taxon>Craniata</taxon>
        <taxon>Vertebrata</taxon>
        <taxon>Euteleostomi</taxon>
        <taxon>Mammalia</taxon>
        <taxon>Eutheria</taxon>
        <taxon>Laurasiatheria</taxon>
        <taxon>Artiodactyla</taxon>
        <taxon>Ruminantia</taxon>
        <taxon>Pecora</taxon>
        <taxon>Bovidae</taxon>
        <taxon>Caprinae</taxon>
        <taxon>Ovis</taxon>
    </lineage>
</organism>
<dbReference type="EMBL" id="CM043051">
    <property type="protein sequence ID" value="KAI4555500.1"/>
    <property type="molecule type" value="Genomic_DNA"/>
</dbReference>
<keyword evidence="2" id="KW-1185">Reference proteome</keyword>
<protein>
    <submittedName>
        <fullName evidence="1">Uncharacterized protein</fullName>
    </submittedName>
</protein>
<gene>
    <name evidence="1" type="ORF">MJG53_019190</name>
</gene>
<sequence>MPAATHQRSPRGPSTSTMIQCDLLGKSQRLWPTVTEPELEPIRHSIQGLKDVATTAGQSHDQYSVCTHSVECRFLQSSMAARVLFLGILLLLPIPAPAPCYTAARSECQRTLKFVPGSWLAGEGVDVTSLQRSGSFPVDTQRFLRPDGTCTLCRNALQKDVLQRLPLAITDWRAHGAGCKRRVVKLEGRSTEDVAGEAANRIQNNWQVGLDVSPQPSANVRVTVAGSHSQDANFAAQKTHQDNYRFSLDLVECRFYSFHLVHTPPVHPEFKRALRTLPPHFNTSTEPDYHRLISSYGTHFIRSMELGGRISALTALRTCELALEGLTTNEVEDCLAVEAEVSISSRASASPSFKACEEKKKNHKMGTSFHQTYRERHYNVDGGHHSTMHDLLFGNQAGPEQFSAWVASLQDSPGLVDYTLEPLHILVESQDPRREALRRAVSKYVTDRARWRDCNRPCPPGQHKNPKNPCQCMCPGSAATTQDCCPRQRGLAHLEVMNFKASGLWGDWITATDAYLKVFFGGQEQRTATVWNNNNPRWMTRLDFGDVLLATGGPLRVQVWDADFGWDDDLLGTCDLTPKSGSHEVSCPMNHGLLKFSYQVKCLPHLTGERCLEYAPQGLLGDPPGNRSGPVW</sequence>
<evidence type="ECO:0000313" key="2">
    <source>
        <dbReference type="Proteomes" id="UP001057279"/>
    </source>
</evidence>
<accession>A0ACB9U2P3</accession>
<reference evidence="1" key="1">
    <citation type="submission" date="2022-03" db="EMBL/GenBank/DDBJ databases">
        <title>Genomic analyses of argali, domestic sheep and their hybrids provide insights into chromosomal evolution, heterosis and genetic basis of agronomic traits.</title>
        <authorList>
            <person name="Li M."/>
        </authorList>
    </citation>
    <scope>NUCLEOTIDE SEQUENCE</scope>
    <source>
        <strain evidence="1">F1 hybrid</strain>
    </source>
</reference>
<name>A0ACB9U2P3_9CETA</name>
<proteinExistence type="predicted"/>
<evidence type="ECO:0000313" key="1">
    <source>
        <dbReference type="EMBL" id="KAI4555500.1"/>
    </source>
</evidence>
<comment type="caution">
    <text evidence="1">The sequence shown here is derived from an EMBL/GenBank/DDBJ whole genome shotgun (WGS) entry which is preliminary data.</text>
</comment>